<dbReference type="PANTHER" id="PTHR36934:SF1">
    <property type="entry name" value="THIOESTERASE DOMAIN-CONTAINING PROTEIN"/>
    <property type="match status" value="1"/>
</dbReference>
<reference evidence="2 3" key="1">
    <citation type="submission" date="2021-05" db="EMBL/GenBank/DDBJ databases">
        <title>The draft genome of Geobacter chapellei DSM 13688.</title>
        <authorList>
            <person name="Xu Z."/>
            <person name="Masuda Y."/>
            <person name="Itoh H."/>
            <person name="Senoo K."/>
        </authorList>
    </citation>
    <scope>NUCLEOTIDE SEQUENCE [LARGE SCALE GENOMIC DNA]</scope>
    <source>
        <strain evidence="2 3">DSM 13688</strain>
    </source>
</reference>
<dbReference type="RefSeq" id="WP_214297047.1">
    <property type="nucleotide sequence ID" value="NZ_JAHDYS010000004.1"/>
</dbReference>
<protein>
    <submittedName>
        <fullName evidence="2">Thioesterase family protein</fullName>
    </submittedName>
</protein>
<evidence type="ECO:0000259" key="1">
    <source>
        <dbReference type="Pfam" id="PF22636"/>
    </source>
</evidence>
<organism evidence="2 3">
    <name type="scientific">Pelotalea chapellei</name>
    <dbReference type="NCBI Taxonomy" id="44671"/>
    <lineage>
        <taxon>Bacteria</taxon>
        <taxon>Pseudomonadati</taxon>
        <taxon>Thermodesulfobacteriota</taxon>
        <taxon>Desulfuromonadia</taxon>
        <taxon>Geobacterales</taxon>
        <taxon>Geobacteraceae</taxon>
        <taxon>Pelotalea</taxon>
    </lineage>
</organism>
<proteinExistence type="predicted"/>
<dbReference type="PANTHER" id="PTHR36934">
    <property type="entry name" value="BLR0278 PROTEIN"/>
    <property type="match status" value="1"/>
</dbReference>
<dbReference type="EMBL" id="JAHDYS010000004">
    <property type="protein sequence ID" value="MBT1071339.1"/>
    <property type="molecule type" value="Genomic_DNA"/>
</dbReference>
<dbReference type="InterPro" id="IPR029069">
    <property type="entry name" value="HotDog_dom_sf"/>
</dbReference>
<dbReference type="InterPro" id="IPR025540">
    <property type="entry name" value="FlK"/>
</dbReference>
<comment type="caution">
    <text evidence="2">The sequence shown here is derived from an EMBL/GenBank/DDBJ whole genome shotgun (WGS) entry which is preliminary data.</text>
</comment>
<evidence type="ECO:0000313" key="2">
    <source>
        <dbReference type="EMBL" id="MBT1071339.1"/>
    </source>
</evidence>
<dbReference type="Gene3D" id="3.10.129.10">
    <property type="entry name" value="Hotdog Thioesterase"/>
    <property type="match status" value="1"/>
</dbReference>
<feature type="domain" description="Fluoroacetyl-CoA-specific thioesterase-like" evidence="1">
    <location>
        <begin position="34"/>
        <end position="125"/>
    </location>
</feature>
<dbReference type="Proteomes" id="UP000784128">
    <property type="component" value="Unassembled WGS sequence"/>
</dbReference>
<keyword evidence="3" id="KW-1185">Reference proteome</keyword>
<dbReference type="Pfam" id="PF22636">
    <property type="entry name" value="FlK"/>
    <property type="match status" value="1"/>
</dbReference>
<dbReference type="SUPFAM" id="SSF54637">
    <property type="entry name" value="Thioesterase/thiol ester dehydrase-isomerase"/>
    <property type="match status" value="1"/>
</dbReference>
<sequence length="139" mass="15697">MKTTLVPGLEHTFSFKVSPEKTVPHVYPESDLFRDMPHVFATAFMVGFMEWACMEALRPYLDDDECTLGTMINVTHQAATPPGMQVTAHVRCLEVEGKRTVWEIEARDEVEVIGKGTHERFTVNKDKFAARVATKGRTP</sequence>
<gene>
    <name evidence="2" type="ORF">KJB30_06075</name>
</gene>
<dbReference type="PIRSF" id="PIRSF014972">
    <property type="entry name" value="FlK"/>
    <property type="match status" value="1"/>
</dbReference>
<accession>A0ABS5U6P5</accession>
<name>A0ABS5U6P5_9BACT</name>
<dbReference type="InterPro" id="IPR054485">
    <property type="entry name" value="FlK-like_dom"/>
</dbReference>
<evidence type="ECO:0000313" key="3">
    <source>
        <dbReference type="Proteomes" id="UP000784128"/>
    </source>
</evidence>